<dbReference type="AlphaFoldDB" id="A0A7W2ATR6"/>
<dbReference type="SUPFAM" id="SSF49464">
    <property type="entry name" value="Carboxypeptidase regulatory domain-like"/>
    <property type="match status" value="1"/>
</dbReference>
<dbReference type="GO" id="GO:0004180">
    <property type="term" value="F:carboxypeptidase activity"/>
    <property type="evidence" value="ECO:0007669"/>
    <property type="project" value="UniProtKB-KW"/>
</dbReference>
<keyword evidence="2" id="KW-0645">Protease</keyword>
<evidence type="ECO:0000313" key="3">
    <source>
        <dbReference type="Proteomes" id="UP000538292"/>
    </source>
</evidence>
<proteinExistence type="predicted"/>
<protein>
    <submittedName>
        <fullName evidence="2">Carboxypeptidase regulatory-like domain-containing protein</fullName>
    </submittedName>
</protein>
<reference evidence="2 3" key="1">
    <citation type="submission" date="2020-07" db="EMBL/GenBank/DDBJ databases">
        <title>Thermoactinomyces phylogeny.</title>
        <authorList>
            <person name="Dunlap C."/>
        </authorList>
    </citation>
    <scope>NUCLEOTIDE SEQUENCE [LARGE SCALE GENOMIC DNA]</scope>
    <source>
        <strain evidence="2 3">AMNI-1</strain>
    </source>
</reference>
<comment type="caution">
    <text evidence="2">The sequence shown here is derived from an EMBL/GenBank/DDBJ whole genome shotgun (WGS) entry which is preliminary data.</text>
</comment>
<sequence length="122" mass="13352">MLKLKTGFALLFFSLCFSLLVGCEGSSSPDLTDKTKVTGNVTDTTGAPIAQALVFPEPAGETGGPIPEIAKFTDEQGHFTWYVPVGTYNFIIQKQGFLLKRVPVTATESKKTVHLRIILYRE</sequence>
<dbReference type="PROSITE" id="PS51257">
    <property type="entry name" value="PROKAR_LIPOPROTEIN"/>
    <property type="match status" value="1"/>
</dbReference>
<dbReference type="Pfam" id="PF13620">
    <property type="entry name" value="CarboxypepD_reg"/>
    <property type="match status" value="1"/>
</dbReference>
<dbReference type="Gene3D" id="2.60.40.1120">
    <property type="entry name" value="Carboxypeptidase-like, regulatory domain"/>
    <property type="match status" value="1"/>
</dbReference>
<keyword evidence="2" id="KW-0378">Hydrolase</keyword>
<dbReference type="InterPro" id="IPR008969">
    <property type="entry name" value="CarboxyPept-like_regulatory"/>
</dbReference>
<keyword evidence="1" id="KW-0732">Signal</keyword>
<dbReference type="Proteomes" id="UP000538292">
    <property type="component" value="Unassembled WGS sequence"/>
</dbReference>
<accession>A0A7W2ATR6</accession>
<dbReference type="EMBL" id="JACEOL010000071">
    <property type="protein sequence ID" value="MBA4603816.1"/>
    <property type="molecule type" value="Genomic_DNA"/>
</dbReference>
<gene>
    <name evidence="2" type="ORF">H2C83_16235</name>
</gene>
<evidence type="ECO:0000256" key="1">
    <source>
        <dbReference type="SAM" id="SignalP"/>
    </source>
</evidence>
<evidence type="ECO:0000313" key="2">
    <source>
        <dbReference type="EMBL" id="MBA4603816.1"/>
    </source>
</evidence>
<dbReference type="RefSeq" id="WP_181742288.1">
    <property type="nucleotide sequence ID" value="NZ_JACEOL010000071.1"/>
</dbReference>
<keyword evidence="3" id="KW-1185">Reference proteome</keyword>
<name>A0A7W2ATR6_9BACL</name>
<organism evidence="2 3">
    <name type="scientific">Thermoactinomyces mirandus</name>
    <dbReference type="NCBI Taxonomy" id="2756294"/>
    <lineage>
        <taxon>Bacteria</taxon>
        <taxon>Bacillati</taxon>
        <taxon>Bacillota</taxon>
        <taxon>Bacilli</taxon>
        <taxon>Bacillales</taxon>
        <taxon>Thermoactinomycetaceae</taxon>
        <taxon>Thermoactinomyces</taxon>
    </lineage>
</organism>
<feature type="signal peptide" evidence="1">
    <location>
        <begin position="1"/>
        <end position="23"/>
    </location>
</feature>
<keyword evidence="2" id="KW-0121">Carboxypeptidase</keyword>
<feature type="chain" id="PRO_5038949555" evidence="1">
    <location>
        <begin position="24"/>
        <end position="122"/>
    </location>
</feature>